<dbReference type="Pfam" id="PF08398">
    <property type="entry name" value="Phospholip_A2_4"/>
    <property type="match status" value="1"/>
</dbReference>
<dbReference type="Gene3D" id="1.20.90.10">
    <property type="entry name" value="Phospholipase A2 domain"/>
    <property type="match status" value="1"/>
</dbReference>
<evidence type="ECO:0000259" key="2">
    <source>
        <dbReference type="Pfam" id="PF08398"/>
    </source>
</evidence>
<dbReference type="InterPro" id="IPR013607">
    <property type="entry name" value="Phospholipase_A2-like"/>
</dbReference>
<accession>A0A9P0C9Q3</accession>
<organism evidence="3 4">
    <name type="scientific">Bemisia tabaci</name>
    <name type="common">Sweetpotato whitefly</name>
    <name type="synonym">Aleurodes tabaci</name>
    <dbReference type="NCBI Taxonomy" id="7038"/>
    <lineage>
        <taxon>Eukaryota</taxon>
        <taxon>Metazoa</taxon>
        <taxon>Ecdysozoa</taxon>
        <taxon>Arthropoda</taxon>
        <taxon>Hexapoda</taxon>
        <taxon>Insecta</taxon>
        <taxon>Pterygota</taxon>
        <taxon>Neoptera</taxon>
        <taxon>Paraneoptera</taxon>
        <taxon>Hemiptera</taxon>
        <taxon>Sternorrhyncha</taxon>
        <taxon>Aleyrodoidea</taxon>
        <taxon>Aleyrodidae</taxon>
        <taxon>Aleyrodinae</taxon>
        <taxon>Bemisia</taxon>
    </lineage>
</organism>
<feature type="domain" description="Phospholipase A2-like" evidence="2">
    <location>
        <begin position="35"/>
        <end position="99"/>
    </location>
</feature>
<proteinExistence type="predicted"/>
<keyword evidence="4" id="KW-1185">Reference proteome</keyword>
<feature type="region of interest" description="Disordered" evidence="1">
    <location>
        <begin position="123"/>
        <end position="147"/>
    </location>
</feature>
<dbReference type="AlphaFoldDB" id="A0A9P0C9Q3"/>
<dbReference type="Proteomes" id="UP001152759">
    <property type="component" value="Chromosome 4"/>
</dbReference>
<feature type="compositionally biased region" description="Basic residues" evidence="1">
    <location>
        <begin position="130"/>
        <end position="146"/>
    </location>
</feature>
<sequence>MIITRMPARGRCTSRIKRGKGILNTVVDHFLPIDVTLRGTRYCGPKEDKAALIKAGLPPLNKLDDACLRHSKRYIETSDDAARSQADRELQDAAWDRVKSSDSSLRERLNSLITAGLMKAKVMTGQGLNKRSRRRKTPASPRKSKPRILSISSLTKGGKLRVVHRRKTLVSKRKKATKRKSIVHLMTGGALRGAKRRKKRVLRGGAFYLRQFKKKSPYT</sequence>
<dbReference type="GO" id="GO:0004623">
    <property type="term" value="F:phospholipase A2 activity"/>
    <property type="evidence" value="ECO:0007669"/>
    <property type="project" value="InterPro"/>
</dbReference>
<dbReference type="EMBL" id="OU963865">
    <property type="protein sequence ID" value="CAH0770020.1"/>
    <property type="molecule type" value="Genomic_DNA"/>
</dbReference>
<dbReference type="GO" id="GO:0006644">
    <property type="term" value="P:phospholipid metabolic process"/>
    <property type="evidence" value="ECO:0007669"/>
    <property type="project" value="InterPro"/>
</dbReference>
<evidence type="ECO:0000256" key="1">
    <source>
        <dbReference type="SAM" id="MobiDB-lite"/>
    </source>
</evidence>
<dbReference type="GO" id="GO:0005198">
    <property type="term" value="F:structural molecule activity"/>
    <property type="evidence" value="ECO:0007669"/>
    <property type="project" value="InterPro"/>
</dbReference>
<dbReference type="InterPro" id="IPR036444">
    <property type="entry name" value="PLipase_A2_dom_sf"/>
</dbReference>
<evidence type="ECO:0000313" key="3">
    <source>
        <dbReference type="EMBL" id="CAH0770020.1"/>
    </source>
</evidence>
<evidence type="ECO:0000313" key="4">
    <source>
        <dbReference type="Proteomes" id="UP001152759"/>
    </source>
</evidence>
<name>A0A9P0C9Q3_BEMTA</name>
<protein>
    <recommendedName>
        <fullName evidence="2">Phospholipase A2-like domain-containing protein</fullName>
    </recommendedName>
</protein>
<dbReference type="GO" id="GO:0050482">
    <property type="term" value="P:arachidonate secretion"/>
    <property type="evidence" value="ECO:0007669"/>
    <property type="project" value="InterPro"/>
</dbReference>
<reference evidence="3" key="1">
    <citation type="submission" date="2021-12" db="EMBL/GenBank/DDBJ databases">
        <authorList>
            <person name="King R."/>
        </authorList>
    </citation>
    <scope>NUCLEOTIDE SEQUENCE</scope>
</reference>
<gene>
    <name evidence="3" type="ORF">BEMITA_LOCUS6936</name>
</gene>